<reference evidence="2" key="1">
    <citation type="submission" date="2013-10" db="EMBL/GenBank/DDBJ databases">
        <title>Genome sequencing of Onchocerca volvulus.</title>
        <authorList>
            <person name="Cotton J."/>
            <person name="Tsai J."/>
            <person name="Stanley E."/>
            <person name="Tracey A."/>
            <person name="Holroyd N."/>
            <person name="Lustigman S."/>
            <person name="Berriman M."/>
        </authorList>
    </citation>
    <scope>NUCLEOTIDE SEQUENCE</scope>
</reference>
<evidence type="ECO:0000313" key="2">
    <source>
        <dbReference type="Proteomes" id="UP000024404"/>
    </source>
</evidence>
<dbReference type="AlphaFoldDB" id="A0A8R1Y261"/>
<name>A0A8R1Y261_ONCVO</name>
<organism evidence="1 2">
    <name type="scientific">Onchocerca volvulus</name>
    <dbReference type="NCBI Taxonomy" id="6282"/>
    <lineage>
        <taxon>Eukaryota</taxon>
        <taxon>Metazoa</taxon>
        <taxon>Ecdysozoa</taxon>
        <taxon>Nematoda</taxon>
        <taxon>Chromadorea</taxon>
        <taxon>Rhabditida</taxon>
        <taxon>Spirurina</taxon>
        <taxon>Spiruromorpha</taxon>
        <taxon>Filarioidea</taxon>
        <taxon>Onchocercidae</taxon>
        <taxon>Onchocerca</taxon>
    </lineage>
</organism>
<accession>A0A8R1Y261</accession>
<dbReference type="EnsemblMetazoa" id="OVOC7650.1">
    <property type="protein sequence ID" value="OVOC7650.1"/>
    <property type="gene ID" value="WBGene00244459"/>
</dbReference>
<dbReference type="Proteomes" id="UP000024404">
    <property type="component" value="Unassembled WGS sequence"/>
</dbReference>
<reference evidence="1" key="2">
    <citation type="submission" date="2022-06" db="UniProtKB">
        <authorList>
            <consortium name="EnsemblMetazoa"/>
        </authorList>
    </citation>
    <scope>IDENTIFICATION</scope>
</reference>
<dbReference type="EMBL" id="CMVM020000227">
    <property type="status" value="NOT_ANNOTATED_CDS"/>
    <property type="molecule type" value="Genomic_DNA"/>
</dbReference>
<evidence type="ECO:0000313" key="1">
    <source>
        <dbReference type="EnsemblMetazoa" id="OVOC7650.1"/>
    </source>
</evidence>
<protein>
    <submittedName>
        <fullName evidence="1">Uncharacterized protein</fullName>
    </submittedName>
</protein>
<proteinExistence type="predicted"/>
<sequence length="36" mass="4039">MRDGRVIVEVQRTDGWMENDGAAAPSMLFRNSLISD</sequence>
<keyword evidence="2" id="KW-1185">Reference proteome</keyword>